<name>A0AAD6XMN7_9AGAR</name>
<dbReference type="EMBL" id="JARJCN010000034">
    <property type="protein sequence ID" value="KAJ7085357.1"/>
    <property type="molecule type" value="Genomic_DNA"/>
</dbReference>
<accession>A0AAD6XMN7</accession>
<organism evidence="1 2">
    <name type="scientific">Mycena belliarum</name>
    <dbReference type="NCBI Taxonomy" id="1033014"/>
    <lineage>
        <taxon>Eukaryota</taxon>
        <taxon>Fungi</taxon>
        <taxon>Dikarya</taxon>
        <taxon>Basidiomycota</taxon>
        <taxon>Agaricomycotina</taxon>
        <taxon>Agaricomycetes</taxon>
        <taxon>Agaricomycetidae</taxon>
        <taxon>Agaricales</taxon>
        <taxon>Marasmiineae</taxon>
        <taxon>Mycenaceae</taxon>
        <taxon>Mycena</taxon>
    </lineage>
</organism>
<reference evidence="1" key="1">
    <citation type="submission" date="2023-03" db="EMBL/GenBank/DDBJ databases">
        <title>Massive genome expansion in bonnet fungi (Mycena s.s.) driven by repeated elements and novel gene families across ecological guilds.</title>
        <authorList>
            <consortium name="Lawrence Berkeley National Laboratory"/>
            <person name="Harder C.B."/>
            <person name="Miyauchi S."/>
            <person name="Viragh M."/>
            <person name="Kuo A."/>
            <person name="Thoen E."/>
            <person name="Andreopoulos B."/>
            <person name="Lu D."/>
            <person name="Skrede I."/>
            <person name="Drula E."/>
            <person name="Henrissat B."/>
            <person name="Morin E."/>
            <person name="Kohler A."/>
            <person name="Barry K."/>
            <person name="LaButti K."/>
            <person name="Morin E."/>
            <person name="Salamov A."/>
            <person name="Lipzen A."/>
            <person name="Mereny Z."/>
            <person name="Hegedus B."/>
            <person name="Baldrian P."/>
            <person name="Stursova M."/>
            <person name="Weitz H."/>
            <person name="Taylor A."/>
            <person name="Grigoriev I.V."/>
            <person name="Nagy L.G."/>
            <person name="Martin F."/>
            <person name="Kauserud H."/>
        </authorList>
    </citation>
    <scope>NUCLEOTIDE SEQUENCE</scope>
    <source>
        <strain evidence="1">CBHHK173m</strain>
    </source>
</reference>
<sequence length="323" mass="34975">MPNKTPLDISALPHTARAARARDAAACVGSPPTYGHPTNDATGRNVRKEEEAEWRKWDQFSFYRSADRRIPPIPRELAAGCSRAFLLYRAQVETHTRAPPWIATGGYSLHPGAYSASPSGAQGLEHWAPGGVRAAAARADSNVGRSGGSLCPMLKWWLHARASRARSGSCFCAGRVHGLERRTVQREPPPPHPTHPTHPTIVAAHDFERRAGGGILRRRGRGGGARGLEDRGRVPRRELCRIPRERRRERWLGGVRAEAAVCATQAVAAAVVAGHAYAASPCDSPPPRATRRCTLVAARLWTRLAPSARIWFAARPGALVAAA</sequence>
<dbReference type="AlphaFoldDB" id="A0AAD6XMN7"/>
<comment type="caution">
    <text evidence="1">The sequence shown here is derived from an EMBL/GenBank/DDBJ whole genome shotgun (WGS) entry which is preliminary data.</text>
</comment>
<protein>
    <submittedName>
        <fullName evidence="1">Uncharacterized protein</fullName>
    </submittedName>
</protein>
<dbReference type="Proteomes" id="UP001222325">
    <property type="component" value="Unassembled WGS sequence"/>
</dbReference>
<evidence type="ECO:0000313" key="1">
    <source>
        <dbReference type="EMBL" id="KAJ7085357.1"/>
    </source>
</evidence>
<evidence type="ECO:0000313" key="2">
    <source>
        <dbReference type="Proteomes" id="UP001222325"/>
    </source>
</evidence>
<proteinExistence type="predicted"/>
<gene>
    <name evidence="1" type="ORF">B0H15DRAFT_950963</name>
</gene>
<keyword evidence="2" id="KW-1185">Reference proteome</keyword>